<comment type="caution">
    <text evidence="1">The sequence shown here is derived from an EMBL/GenBank/DDBJ whole genome shotgun (WGS) entry which is preliminary data.</text>
</comment>
<organism evidence="1 2">
    <name type="scientific">Puia dinghuensis</name>
    <dbReference type="NCBI Taxonomy" id="1792502"/>
    <lineage>
        <taxon>Bacteria</taxon>
        <taxon>Pseudomonadati</taxon>
        <taxon>Bacteroidota</taxon>
        <taxon>Chitinophagia</taxon>
        <taxon>Chitinophagales</taxon>
        <taxon>Chitinophagaceae</taxon>
        <taxon>Puia</taxon>
    </lineage>
</organism>
<reference evidence="1" key="2">
    <citation type="submission" date="2020-09" db="EMBL/GenBank/DDBJ databases">
        <authorList>
            <person name="Sun Q."/>
            <person name="Zhou Y."/>
        </authorList>
    </citation>
    <scope>NUCLEOTIDE SEQUENCE</scope>
    <source>
        <strain evidence="1">CGMCC 1.15448</strain>
    </source>
</reference>
<dbReference type="AlphaFoldDB" id="A0A8J2UCB5"/>
<sequence length="71" mass="8278">MKKAQVIALTALTTALAAGVTIYLLGRRNQQKRKDFVANAGYEMAYDIHYPMKYRRHRRHNGHRSSHLPHF</sequence>
<dbReference type="Proteomes" id="UP000607559">
    <property type="component" value="Unassembled WGS sequence"/>
</dbReference>
<evidence type="ECO:0000313" key="1">
    <source>
        <dbReference type="EMBL" id="GGA96777.1"/>
    </source>
</evidence>
<reference evidence="1" key="1">
    <citation type="journal article" date="2014" name="Int. J. Syst. Evol. Microbiol.">
        <title>Complete genome sequence of Corynebacterium casei LMG S-19264T (=DSM 44701T), isolated from a smear-ripened cheese.</title>
        <authorList>
            <consortium name="US DOE Joint Genome Institute (JGI-PGF)"/>
            <person name="Walter F."/>
            <person name="Albersmeier A."/>
            <person name="Kalinowski J."/>
            <person name="Ruckert C."/>
        </authorList>
    </citation>
    <scope>NUCLEOTIDE SEQUENCE</scope>
    <source>
        <strain evidence="1">CGMCC 1.15448</strain>
    </source>
</reference>
<proteinExistence type="predicted"/>
<dbReference type="EMBL" id="BMJC01000002">
    <property type="protein sequence ID" value="GGA96777.1"/>
    <property type="molecule type" value="Genomic_DNA"/>
</dbReference>
<dbReference type="RefSeq" id="WP_188931116.1">
    <property type="nucleotide sequence ID" value="NZ_BMJC01000002.1"/>
</dbReference>
<evidence type="ECO:0000313" key="2">
    <source>
        <dbReference type="Proteomes" id="UP000607559"/>
    </source>
</evidence>
<accession>A0A8J2UCB5</accession>
<gene>
    <name evidence="1" type="ORF">GCM10011511_20100</name>
</gene>
<protein>
    <submittedName>
        <fullName evidence="1">Uncharacterized protein</fullName>
    </submittedName>
</protein>
<name>A0A8J2UCB5_9BACT</name>
<keyword evidence="2" id="KW-1185">Reference proteome</keyword>